<proteinExistence type="predicted"/>
<dbReference type="InterPro" id="IPR028082">
    <property type="entry name" value="Peripla_BP_I"/>
</dbReference>
<accession>A0A6H2H7N4</accession>
<keyword evidence="2" id="KW-1185">Reference proteome</keyword>
<protein>
    <recommendedName>
        <fullName evidence="3">Leucine-binding protein domain-containing protein</fullName>
    </recommendedName>
</protein>
<gene>
    <name evidence="1" type="ORF">HC248_01176</name>
</gene>
<evidence type="ECO:0008006" key="3">
    <source>
        <dbReference type="Google" id="ProtNLM"/>
    </source>
</evidence>
<dbReference type="SUPFAM" id="SSF53822">
    <property type="entry name" value="Periplasmic binding protein-like I"/>
    <property type="match status" value="1"/>
</dbReference>
<dbReference type="RefSeq" id="WP_238342734.1">
    <property type="nucleotide sequence ID" value="NZ_CP051461.1"/>
</dbReference>
<reference evidence="1 2" key="1">
    <citation type="submission" date="2020-04" db="EMBL/GenBank/DDBJ databases">
        <title>Complete genome of a Psychrophilic, Marine, Gas Vacuolate Bacterium Polaromonas vacuolata KCTC 22033T.</title>
        <authorList>
            <person name="Hwang K."/>
            <person name="Kim K.M."/>
        </authorList>
    </citation>
    <scope>NUCLEOTIDE SEQUENCE [LARGE SCALE GENOMIC DNA]</scope>
    <source>
        <strain evidence="1 2">KCTC 22033</strain>
    </source>
</reference>
<evidence type="ECO:0000313" key="2">
    <source>
        <dbReference type="Proteomes" id="UP000502041"/>
    </source>
</evidence>
<dbReference type="Proteomes" id="UP000502041">
    <property type="component" value="Chromosome"/>
</dbReference>
<dbReference type="InterPro" id="IPR022478">
    <property type="entry name" value="ABC_transptr_sub-bd_PQQ"/>
</dbReference>
<evidence type="ECO:0000313" key="1">
    <source>
        <dbReference type="EMBL" id="QJC55892.1"/>
    </source>
</evidence>
<dbReference type="EMBL" id="CP051461">
    <property type="protein sequence ID" value="QJC55892.1"/>
    <property type="molecule type" value="Genomic_DNA"/>
</dbReference>
<sequence length="422" mass="45746">MARKIAQRMAGAIADSGLRLKSVALSVLTAFTAITAVSALTLQTAHAAPLKSVTIAVIGLSQDPRYERHELENAYPGHPQGRPITAARMAIEDTAMELQMQGTQLKILDILLPNAQAMPAALVQLKAAGIHHLLADLPIEPLLQLAASAPAALDGAMIFNISLEDDSLRGAQCAADLLHTLPSSQMRSDALAQYLAARNWRKLLVLQGPLPQDSLQGQALQRSAKRYGLNLLQTKAFKLSTDPRERDMANTRLLTGDREHEIVAVVDSVGEFARTLPYATQWPRPVVGSSGLMALAWHPQWERYGGPQLSKRFEKLAMRPMQGHDWAAWVAVKAVTAVLVEDPKASIAQQLKSLRGGKVALDGTKGRRLSFRAWDGQLRQPVFLAHGDGVVGLAPIEGVLHPTEVLDTLGMDEKESACKQRS</sequence>
<dbReference type="KEGG" id="pvac:HC248_01176"/>
<organism evidence="1 2">
    <name type="scientific">Polaromonas vacuolata</name>
    <dbReference type="NCBI Taxonomy" id="37448"/>
    <lineage>
        <taxon>Bacteria</taxon>
        <taxon>Pseudomonadati</taxon>
        <taxon>Pseudomonadota</taxon>
        <taxon>Betaproteobacteria</taxon>
        <taxon>Burkholderiales</taxon>
        <taxon>Comamonadaceae</taxon>
        <taxon>Polaromonas</taxon>
    </lineage>
</organism>
<name>A0A6H2H7N4_9BURK</name>
<dbReference type="AlphaFoldDB" id="A0A6H2H7N4"/>
<dbReference type="NCBIfam" id="TIGR03863">
    <property type="entry name" value="PQQ_ABC_bind"/>
    <property type="match status" value="1"/>
</dbReference>